<keyword evidence="1" id="KW-1133">Transmembrane helix</keyword>
<feature type="transmembrane region" description="Helical" evidence="1">
    <location>
        <begin position="235"/>
        <end position="257"/>
    </location>
</feature>
<evidence type="ECO:0000313" key="3">
    <source>
        <dbReference type="Proteomes" id="UP000242616"/>
    </source>
</evidence>
<gene>
    <name evidence="2" type="ORF">XJ44_04720</name>
</gene>
<dbReference type="RefSeq" id="WP_077198244.1">
    <property type="nucleotide sequence ID" value="NZ_LBFC01000018.1"/>
</dbReference>
<feature type="transmembrane region" description="Helical" evidence="1">
    <location>
        <begin position="113"/>
        <end position="139"/>
    </location>
</feature>
<evidence type="ECO:0008006" key="4">
    <source>
        <dbReference type="Google" id="ProtNLM"/>
    </source>
</evidence>
<sequence length="496" mass="57414">MREFVILLKYLSNPHLYGKKKSSVKGNFLRQLLAYMMGAIPLGVMVFFFSKKIFVELYKVDQMAAKYMFLMWNSILSLFFVVGFIGLAMYSLSRNDEMELLLTMPISRTVLTAFQIFSATLSQLYTLSFFVFVSLSYIISVKQNILLGILQIILHIFFLIVFSSVVAVLIGGKTSKSFTRRFYMIVLLLSMFFYFFVIAMMDVDVSKLQNMAKLFIFSSKEYNFLAWSFISEKTFFYSLVSTVLLTFSFVGISRKVGFEPVQSKRKRGYKISSAGSPIKAVFKKDMKAALRYEQFLYFILYPLGFGIFMMFINRSDFLHSIFYTIPIFTFYIALETGILTFSEVSKIEVSSMYPIRFSTLMMPKIVLPLGLNFLILLLVFFISLFFAPFSVFIFLILIFSLILFFMSGVLGAYYAIKSPNVKSNNMNRIFTVSATFIIETITMGLAFGIIMPYFVIIRSENAPWWLYLIFISSIVFSVLLSFVYIKRLKKLIYQKL</sequence>
<accession>A0ABX3IIR8</accession>
<protein>
    <recommendedName>
        <fullName evidence="4">ABC transporter permease</fullName>
    </recommendedName>
</protein>
<dbReference type="EMBL" id="LBFC01000018">
    <property type="protein sequence ID" value="ONN27099.1"/>
    <property type="molecule type" value="Genomic_DNA"/>
</dbReference>
<evidence type="ECO:0000256" key="1">
    <source>
        <dbReference type="SAM" id="Phobius"/>
    </source>
</evidence>
<feature type="transmembrane region" description="Helical" evidence="1">
    <location>
        <begin position="436"/>
        <end position="458"/>
    </location>
</feature>
<feature type="transmembrane region" description="Helical" evidence="1">
    <location>
        <begin position="365"/>
        <end position="386"/>
    </location>
</feature>
<reference evidence="2 3" key="1">
    <citation type="submission" date="2015-06" db="EMBL/GenBank/DDBJ databases">
        <title>Genome sequencing of Thermotogales isolates from hydrothermal vents.</title>
        <authorList>
            <person name="Haverkamp T.H."/>
            <person name="Kublanov I.V."/>
            <person name="Nesbo C.L."/>
        </authorList>
    </citation>
    <scope>NUCLEOTIDE SEQUENCE [LARGE SCALE GENOMIC DNA]</scope>
    <source>
        <strain evidence="3">ik275mar</strain>
    </source>
</reference>
<evidence type="ECO:0000313" key="2">
    <source>
        <dbReference type="EMBL" id="ONN27099.1"/>
    </source>
</evidence>
<dbReference type="Proteomes" id="UP000242616">
    <property type="component" value="Unassembled WGS sequence"/>
</dbReference>
<feature type="transmembrane region" description="Helical" evidence="1">
    <location>
        <begin position="321"/>
        <end position="344"/>
    </location>
</feature>
<comment type="caution">
    <text evidence="2">The sequence shown here is derived from an EMBL/GenBank/DDBJ whole genome shotgun (WGS) entry which is preliminary data.</text>
</comment>
<keyword evidence="1" id="KW-0812">Transmembrane</keyword>
<feature type="transmembrane region" description="Helical" evidence="1">
    <location>
        <begin position="28"/>
        <end position="49"/>
    </location>
</feature>
<feature type="transmembrane region" description="Helical" evidence="1">
    <location>
        <begin position="69"/>
        <end position="92"/>
    </location>
</feature>
<organism evidence="2 3">
    <name type="scientific">Thermosipho affectus</name>
    <dbReference type="NCBI Taxonomy" id="660294"/>
    <lineage>
        <taxon>Bacteria</taxon>
        <taxon>Thermotogati</taxon>
        <taxon>Thermotogota</taxon>
        <taxon>Thermotogae</taxon>
        <taxon>Thermotogales</taxon>
        <taxon>Fervidobacteriaceae</taxon>
        <taxon>Thermosipho</taxon>
    </lineage>
</organism>
<keyword evidence="1" id="KW-0472">Membrane</keyword>
<feature type="transmembrane region" description="Helical" evidence="1">
    <location>
        <begin position="145"/>
        <end position="170"/>
    </location>
</feature>
<proteinExistence type="predicted"/>
<keyword evidence="3" id="KW-1185">Reference proteome</keyword>
<feature type="transmembrane region" description="Helical" evidence="1">
    <location>
        <begin position="182"/>
        <end position="201"/>
    </location>
</feature>
<feature type="transmembrane region" description="Helical" evidence="1">
    <location>
        <begin position="295"/>
        <end position="315"/>
    </location>
</feature>
<name>A0ABX3IIR8_9BACT</name>
<feature type="transmembrane region" description="Helical" evidence="1">
    <location>
        <begin position="392"/>
        <end position="416"/>
    </location>
</feature>
<feature type="transmembrane region" description="Helical" evidence="1">
    <location>
        <begin position="464"/>
        <end position="485"/>
    </location>
</feature>